<evidence type="ECO:0000313" key="6">
    <source>
        <dbReference type="Proteomes" id="UP000289260"/>
    </source>
</evidence>
<reference evidence="5 6" key="1">
    <citation type="submission" date="2019-02" db="EMBL/GenBank/DDBJ databases">
        <authorList>
            <person name="Sun L."/>
            <person name="Pan D."/>
            <person name="Wu X."/>
        </authorList>
    </citation>
    <scope>NUCLEOTIDE SEQUENCE [LARGE SCALE GENOMIC DNA]</scope>
    <source>
        <strain evidence="5 6">JW-1</strain>
    </source>
</reference>
<feature type="domain" description="Amine oxidase" evidence="4">
    <location>
        <begin position="14"/>
        <end position="450"/>
    </location>
</feature>
<dbReference type="Pfam" id="PF01593">
    <property type="entry name" value="Amino_oxidase"/>
    <property type="match status" value="1"/>
</dbReference>
<dbReference type="InterPro" id="IPR002937">
    <property type="entry name" value="Amino_oxidase"/>
</dbReference>
<evidence type="ECO:0000313" key="5">
    <source>
        <dbReference type="EMBL" id="QBE49785.1"/>
    </source>
</evidence>
<evidence type="ECO:0000256" key="1">
    <source>
        <dbReference type="ARBA" id="ARBA00001974"/>
    </source>
</evidence>
<dbReference type="RefSeq" id="WP_130110898.1">
    <property type="nucleotide sequence ID" value="NZ_CP035806.1"/>
</dbReference>
<dbReference type="KEGG" id="ltr:EVS81_13910"/>
<dbReference type="InterPro" id="IPR001613">
    <property type="entry name" value="Flavin_amine_oxidase"/>
</dbReference>
<accession>A0A4P6KGZ2</accession>
<evidence type="ECO:0000256" key="2">
    <source>
        <dbReference type="ARBA" id="ARBA00023002"/>
    </source>
</evidence>
<dbReference type="EMBL" id="CP035806">
    <property type="protein sequence ID" value="QBE49785.1"/>
    <property type="molecule type" value="Genomic_DNA"/>
</dbReference>
<dbReference type="PANTHER" id="PTHR10742">
    <property type="entry name" value="FLAVIN MONOAMINE OXIDASE"/>
    <property type="match status" value="1"/>
</dbReference>
<dbReference type="SUPFAM" id="SSF51905">
    <property type="entry name" value="FAD/NAD(P)-binding domain"/>
    <property type="match status" value="1"/>
</dbReference>
<protein>
    <submittedName>
        <fullName evidence="5">FAD-dependent oxidoreductase</fullName>
    </submittedName>
</protein>
<keyword evidence="6" id="KW-1185">Reference proteome</keyword>
<proteinExistence type="predicted"/>
<keyword evidence="2" id="KW-0560">Oxidoreductase</keyword>
<feature type="binding site" evidence="3">
    <location>
        <position position="334"/>
    </location>
    <ligand>
        <name>substrate</name>
    </ligand>
</feature>
<evidence type="ECO:0000259" key="4">
    <source>
        <dbReference type="Pfam" id="PF01593"/>
    </source>
</evidence>
<sequence length="466" mass="49508">MTERCDTIVVGAGIAGLVAARLLTGAGRRVVVLEARDRVGGRVHTERESGRITDLGASWIHGISNSPLHEVTTGFGMPEVEFTVGSYQAGGRPITYFGPDGARLSESEADRFIADVAEVDARLARVIAAAARGSSYADAADSAVRAVVAERGWSRPRGERVLEYLHHRSEEQYGADAALLDAHGLDDDAIEGDEVVFPDGYGRLAEHLAAGLDVRLEHEVGAVSWGDGGVAVAVRTPGGSGRAETLTAERAVVTVPIGVLRSGAVRFDPPLPEPIAGAVDALAMNAFEKIFLRFPERFWDEGISAIRRQGDAAKWWHSWYDLSGAHGEPTLLTFAAGECAEQIRDWPEERVVASVMAGLREIYGASIPDPAHVRITHWQDDPYARGSYAYMTLGSRPEDHGVIATPIVAAAGGRPADAVLHLAGEATWTEDPATVTAALCSGHRAAERILGRSLPYSGLLGGAAGY</sequence>
<dbReference type="OrthoDB" id="337830at2"/>
<organism evidence="5 6">
    <name type="scientific">Leucobacter triazinivorans</name>
    <dbReference type="NCBI Taxonomy" id="1784719"/>
    <lineage>
        <taxon>Bacteria</taxon>
        <taxon>Bacillati</taxon>
        <taxon>Actinomycetota</taxon>
        <taxon>Actinomycetes</taxon>
        <taxon>Micrococcales</taxon>
        <taxon>Microbacteriaceae</taxon>
        <taxon>Leucobacter</taxon>
    </lineage>
</organism>
<dbReference type="AlphaFoldDB" id="A0A4P6KGZ2"/>
<dbReference type="Gene3D" id="3.90.660.10">
    <property type="match status" value="1"/>
</dbReference>
<dbReference type="SUPFAM" id="SSF54373">
    <property type="entry name" value="FAD-linked reductases, C-terminal domain"/>
    <property type="match status" value="1"/>
</dbReference>
<feature type="binding site" evidence="3">
    <location>
        <begin position="34"/>
        <end position="35"/>
    </location>
    <ligand>
        <name>FAD</name>
        <dbReference type="ChEBI" id="CHEBI:57692"/>
    </ligand>
</feature>
<dbReference type="PANTHER" id="PTHR10742:SF410">
    <property type="entry name" value="LYSINE-SPECIFIC HISTONE DEMETHYLASE 2"/>
    <property type="match status" value="1"/>
</dbReference>
<feature type="binding site" evidence="3">
    <location>
        <position position="220"/>
    </location>
    <ligand>
        <name>FAD</name>
        <dbReference type="ChEBI" id="CHEBI:57692"/>
    </ligand>
</feature>
<dbReference type="Gene3D" id="3.50.50.60">
    <property type="entry name" value="FAD/NAD(P)-binding domain"/>
    <property type="match status" value="1"/>
</dbReference>
<evidence type="ECO:0000256" key="3">
    <source>
        <dbReference type="PIRSR" id="PIRSR601613-1"/>
    </source>
</evidence>
<dbReference type="InterPro" id="IPR036188">
    <property type="entry name" value="FAD/NAD-bd_sf"/>
</dbReference>
<comment type="cofactor">
    <cofactor evidence="1">
        <name>FAD</name>
        <dbReference type="ChEBI" id="CHEBI:57692"/>
    </cofactor>
</comment>
<gene>
    <name evidence="5" type="ORF">EVS81_13910</name>
</gene>
<dbReference type="InterPro" id="IPR050281">
    <property type="entry name" value="Flavin_monoamine_oxidase"/>
</dbReference>
<dbReference type="PRINTS" id="PR00757">
    <property type="entry name" value="AMINEOXDASEF"/>
</dbReference>
<name>A0A4P6KGZ2_9MICO</name>
<dbReference type="Proteomes" id="UP000289260">
    <property type="component" value="Chromosome"/>
</dbReference>
<dbReference type="GO" id="GO:0016491">
    <property type="term" value="F:oxidoreductase activity"/>
    <property type="evidence" value="ECO:0007669"/>
    <property type="project" value="UniProtKB-KW"/>
</dbReference>